<keyword evidence="4" id="KW-0443">Lipid metabolism</keyword>
<gene>
    <name evidence="12" type="ORF">A6E04_17915</name>
</gene>
<evidence type="ECO:0000313" key="12">
    <source>
        <dbReference type="EMBL" id="OCH17878.1"/>
    </source>
</evidence>
<comment type="caution">
    <text evidence="12">The sequence shown here is derived from an EMBL/GenBank/DDBJ whole genome shotgun (WGS) entry which is preliminary data.</text>
</comment>
<sequence length="590" mass="66472">MVTSPFRLPRVTPFGLGESFAEWVTGLNRLDTHYQERPKGLNSFEFMRYTLQCLDVTYDIHQGELDSIPTTGPVVIVANHPLGALEGVILAEMVGRVRPDVKVLANEYLKQIPEISELFIGVDVFETKQAKKTNANALREAHQHLANNGVLIIFPAGEVSTYNKETKLLSDKRWSYSATKFIQKHNATTVPIYIDGRNSHTFYLAGKIHPLLRTLMLGREMLNKKENTINLSIGNPISHKELSGFNSPIETINYLRLNTYLLATNTDHTPQPEVKTTALSPIMPAIDGDILEKEIHGLPESAKLLEQSGLAVYCTKSQLIPAVIQEIGRIREVTFRDVGEGTGLSCDLDEYDTHYYHLFIWHQENKEIVGSYRLGLVDELIEEFGLDGLYSRSLFNYQQPFINTLHNSIEVGRSVVAKKYQRNVSSLLLLWKGISTFVYQRPKYTHLFGPVSISNDYSLSARQLIASTLTIHHYDNEKAALVSATTPLKPIIKKVWNGDMLSLLGDLKLLSKVLSRIEKGKGLPVLLRQYIGLNGKLVCFNVDPDFNDALDGLIVVDMSNVPHKTLSKYMGKEEAICYLEKHNRNNIHSK</sequence>
<feature type="domain" description="Phospholipid/glycerol acyltransferase" evidence="11">
    <location>
        <begin position="74"/>
        <end position="197"/>
    </location>
</feature>
<dbReference type="EC" id="2.3.2.30" evidence="7"/>
<comment type="similarity">
    <text evidence="6">Belongs to the acetyltransferase family. OlsB subfamily.</text>
</comment>
<evidence type="ECO:0000313" key="13">
    <source>
        <dbReference type="Proteomes" id="UP000093523"/>
    </source>
</evidence>
<evidence type="ECO:0000256" key="7">
    <source>
        <dbReference type="ARBA" id="ARBA00039058"/>
    </source>
</evidence>
<evidence type="ECO:0000256" key="10">
    <source>
        <dbReference type="ARBA" id="ARBA00047785"/>
    </source>
</evidence>
<evidence type="ECO:0000256" key="1">
    <source>
        <dbReference type="ARBA" id="ARBA00005189"/>
    </source>
</evidence>
<organism evidence="12 13">
    <name type="scientific">Aliivibrio logei</name>
    <name type="common">Vibrio logei</name>
    <dbReference type="NCBI Taxonomy" id="688"/>
    <lineage>
        <taxon>Bacteria</taxon>
        <taxon>Pseudomonadati</taxon>
        <taxon>Pseudomonadota</taxon>
        <taxon>Gammaproteobacteria</taxon>
        <taxon>Vibrionales</taxon>
        <taxon>Vibrionaceae</taxon>
        <taxon>Aliivibrio</taxon>
    </lineage>
</organism>
<evidence type="ECO:0000256" key="3">
    <source>
        <dbReference type="ARBA" id="ARBA00022679"/>
    </source>
</evidence>
<evidence type="ECO:0000256" key="8">
    <source>
        <dbReference type="ARBA" id="ARBA00039866"/>
    </source>
</evidence>
<dbReference type="InterPro" id="IPR016181">
    <property type="entry name" value="Acyl_CoA_acyltransferase"/>
</dbReference>
<dbReference type="Pfam" id="PF19576">
    <property type="entry name" value="Acyltransf_2"/>
    <property type="match status" value="1"/>
</dbReference>
<dbReference type="PANTHER" id="PTHR37323:SF1">
    <property type="entry name" value="L-ORNITHINE N(ALPHA)-ACYLTRANSFERASE"/>
    <property type="match status" value="1"/>
</dbReference>
<dbReference type="SUPFAM" id="SSF55729">
    <property type="entry name" value="Acyl-CoA N-acyltransferases (Nat)"/>
    <property type="match status" value="1"/>
</dbReference>
<dbReference type="InterPro" id="IPR045746">
    <property type="entry name" value="ACT14924-like_Acyltransf_dom"/>
</dbReference>
<dbReference type="SMART" id="SM00563">
    <property type="entry name" value="PlsC"/>
    <property type="match status" value="1"/>
</dbReference>
<dbReference type="InterPro" id="IPR052351">
    <property type="entry name" value="Ornithine_N-alpha-AT"/>
</dbReference>
<dbReference type="GO" id="GO:0006629">
    <property type="term" value="P:lipid metabolic process"/>
    <property type="evidence" value="ECO:0007669"/>
    <property type="project" value="UniProtKB-KW"/>
</dbReference>
<accession>A0A1B9NV02</accession>
<dbReference type="Proteomes" id="UP000093523">
    <property type="component" value="Unassembled WGS sequence"/>
</dbReference>
<evidence type="ECO:0000256" key="4">
    <source>
        <dbReference type="ARBA" id="ARBA00023098"/>
    </source>
</evidence>
<keyword evidence="2" id="KW-0444">Lipid biosynthesis</keyword>
<dbReference type="RefSeq" id="WP_065612008.1">
    <property type="nucleotide sequence ID" value="NZ_CAWMPN010000026.1"/>
</dbReference>
<reference evidence="12 13" key="1">
    <citation type="submission" date="2016-06" db="EMBL/GenBank/DDBJ databases">
        <authorList>
            <person name="Kjaerup R.B."/>
            <person name="Dalgaard T.S."/>
            <person name="Juul-Madsen H.R."/>
        </authorList>
    </citation>
    <scope>NUCLEOTIDE SEQUENCE [LARGE SCALE GENOMIC DNA]</scope>
    <source>
        <strain evidence="12 13">1S159</strain>
    </source>
</reference>
<dbReference type="CDD" id="cd07986">
    <property type="entry name" value="LPLAT_ACT14924-like"/>
    <property type="match status" value="1"/>
</dbReference>
<dbReference type="Gene3D" id="3.40.630.30">
    <property type="match status" value="1"/>
</dbReference>
<evidence type="ECO:0000256" key="2">
    <source>
        <dbReference type="ARBA" id="ARBA00022516"/>
    </source>
</evidence>
<evidence type="ECO:0000259" key="11">
    <source>
        <dbReference type="SMART" id="SM00563"/>
    </source>
</evidence>
<keyword evidence="3" id="KW-0808">Transferase</keyword>
<evidence type="ECO:0000256" key="6">
    <source>
        <dbReference type="ARBA" id="ARBA00038095"/>
    </source>
</evidence>
<dbReference type="OrthoDB" id="1113830at2"/>
<comment type="function">
    <text evidence="9">Catalyzes the first step in the biosynthesis of ornithine lipids, which are phosphorus-free membrane lipids. Catalyzes the 3-hydroxyacyl-acyl carrier protein-dependent acylation of ornithine to form lyso-ornithine lipid (LOL).</text>
</comment>
<dbReference type="PANTHER" id="PTHR37323">
    <property type="entry name" value="GCN5-RELATED N-ACETYLTRANSFERASE"/>
    <property type="match status" value="1"/>
</dbReference>
<comment type="catalytic activity">
    <reaction evidence="10">
        <text>a (3R)-hydroxyacyl-[ACP] + L-ornithine = a lyso-ornithine lipid + holo-[ACP] + H(+)</text>
        <dbReference type="Rhea" id="RHEA:20633"/>
        <dbReference type="Rhea" id="RHEA-COMP:9685"/>
        <dbReference type="Rhea" id="RHEA-COMP:9945"/>
        <dbReference type="ChEBI" id="CHEBI:15378"/>
        <dbReference type="ChEBI" id="CHEBI:46911"/>
        <dbReference type="ChEBI" id="CHEBI:64479"/>
        <dbReference type="ChEBI" id="CHEBI:78827"/>
        <dbReference type="ChEBI" id="CHEBI:138482"/>
        <dbReference type="EC" id="2.3.2.30"/>
    </reaction>
    <physiologicalReaction direction="left-to-right" evidence="10">
        <dbReference type="Rhea" id="RHEA:20634"/>
    </physiologicalReaction>
</comment>
<dbReference type="EMBL" id="MAJU01000026">
    <property type="protein sequence ID" value="OCH17878.1"/>
    <property type="molecule type" value="Genomic_DNA"/>
</dbReference>
<dbReference type="Pfam" id="PF13444">
    <property type="entry name" value="Acetyltransf_5"/>
    <property type="match status" value="1"/>
</dbReference>
<proteinExistence type="inferred from homology"/>
<evidence type="ECO:0000256" key="5">
    <source>
        <dbReference type="ARBA" id="ARBA00023315"/>
    </source>
</evidence>
<protein>
    <recommendedName>
        <fullName evidence="8">L-ornithine N(alpha)-acyltransferase</fullName>
        <ecNumber evidence="7">2.3.2.30</ecNumber>
    </recommendedName>
</protein>
<dbReference type="SUPFAM" id="SSF69593">
    <property type="entry name" value="Glycerol-3-phosphate (1)-acyltransferase"/>
    <property type="match status" value="1"/>
</dbReference>
<keyword evidence="5" id="KW-0012">Acyltransferase</keyword>
<dbReference type="GO" id="GO:0043810">
    <property type="term" value="F:ornithine-acyl [acyl carrier protein] N-acyltransferase activity"/>
    <property type="evidence" value="ECO:0007669"/>
    <property type="project" value="UniProtKB-EC"/>
</dbReference>
<evidence type="ECO:0000256" key="9">
    <source>
        <dbReference type="ARBA" id="ARBA00045724"/>
    </source>
</evidence>
<dbReference type="STRING" id="688.A6E04_17915"/>
<comment type="pathway">
    <text evidence="1">Lipid metabolism.</text>
</comment>
<dbReference type="AlphaFoldDB" id="A0A1B9NV02"/>
<name>A0A1B9NV02_ALILO</name>
<dbReference type="InterPro" id="IPR002123">
    <property type="entry name" value="Plipid/glycerol_acylTrfase"/>
</dbReference>